<dbReference type="STRING" id="445961.IW15_12220"/>
<sequence>MIQVLDVLGKEYKDLKEYIIRTDFDEETLQDFAGAGIVPPLSDAKLNDELYFYDFKVEKHKIVFSHDKVCEMICMVSEADTRSLIKKLITQDSLMFRFYPNEQLQNRGEVHKDHDSEEGFLSWKVETFAFDESSAFDVDHLEKYGLITFQSEDFTIMVKEYFFDDKTQYLFELESNIKTIF</sequence>
<dbReference type="RefSeq" id="WP_034711469.1">
    <property type="nucleotide sequence ID" value="NZ_JPRH01000004.1"/>
</dbReference>
<dbReference type="Proteomes" id="UP000028705">
    <property type="component" value="Unassembled WGS sequence"/>
</dbReference>
<organism evidence="1 2">
    <name type="scientific">Chryseobacterium soli</name>
    <dbReference type="NCBI Taxonomy" id="445961"/>
    <lineage>
        <taxon>Bacteria</taxon>
        <taxon>Pseudomonadati</taxon>
        <taxon>Bacteroidota</taxon>
        <taxon>Flavobacteriia</taxon>
        <taxon>Flavobacteriales</taxon>
        <taxon>Weeksellaceae</taxon>
        <taxon>Chryseobacterium group</taxon>
        <taxon>Chryseobacterium</taxon>
    </lineage>
</organism>
<evidence type="ECO:0000313" key="2">
    <source>
        <dbReference type="Proteomes" id="UP000028705"/>
    </source>
</evidence>
<accession>A0A086A6K3</accession>
<comment type="caution">
    <text evidence="1">The sequence shown here is derived from an EMBL/GenBank/DDBJ whole genome shotgun (WGS) entry which is preliminary data.</text>
</comment>
<evidence type="ECO:0000313" key="1">
    <source>
        <dbReference type="EMBL" id="KFF12317.1"/>
    </source>
</evidence>
<gene>
    <name evidence="1" type="ORF">IW15_12220</name>
</gene>
<name>A0A086A6K3_9FLAO</name>
<protein>
    <submittedName>
        <fullName evidence="1">Uncharacterized protein</fullName>
    </submittedName>
</protein>
<keyword evidence="2" id="KW-1185">Reference proteome</keyword>
<dbReference type="AlphaFoldDB" id="A0A086A6K3"/>
<proteinExistence type="predicted"/>
<dbReference type="OrthoDB" id="1264698at2"/>
<reference evidence="1 2" key="1">
    <citation type="submission" date="2014-07" db="EMBL/GenBank/DDBJ databases">
        <title>Genome of Chryseobacterium soli DSM 19298.</title>
        <authorList>
            <person name="Stropko S.J."/>
            <person name="Pipes S.E."/>
            <person name="Newman J."/>
        </authorList>
    </citation>
    <scope>NUCLEOTIDE SEQUENCE [LARGE SCALE GENOMIC DNA]</scope>
    <source>
        <strain evidence="1 2">DSM 19298</strain>
    </source>
</reference>
<dbReference type="EMBL" id="JPRH01000004">
    <property type="protein sequence ID" value="KFF12317.1"/>
    <property type="molecule type" value="Genomic_DNA"/>
</dbReference>